<dbReference type="InterPro" id="IPR020476">
    <property type="entry name" value="Nudix_hydrolase"/>
</dbReference>
<dbReference type="PRINTS" id="PR00502">
    <property type="entry name" value="NUDIXFAMILY"/>
</dbReference>
<keyword evidence="5" id="KW-0460">Magnesium</keyword>
<sequence length="148" mass="16970">MAAVEQAVFTTLCMISDQAGRILVQERIGTAWDGLAFPGGHVEPGESFVESVIREVWEETGYQIKTPFLCGIKQFSMENGGRYVILLFKSDRFEGHLQSSPEGRVFWLERSRIKEYPLARDLDLMLELFESEDKFEFYYAPDGSCRLL</sequence>
<organism evidence="7 8">
    <name type="scientific">Gehongia tenuis</name>
    <dbReference type="NCBI Taxonomy" id="2763655"/>
    <lineage>
        <taxon>Bacteria</taxon>
        <taxon>Bacillati</taxon>
        <taxon>Bacillota</taxon>
        <taxon>Clostridia</taxon>
        <taxon>Christensenellales</taxon>
        <taxon>Christensenellaceae</taxon>
        <taxon>Gehongia</taxon>
    </lineage>
</organism>
<dbReference type="InterPro" id="IPR000086">
    <property type="entry name" value="NUDIX_hydrolase_dom"/>
</dbReference>
<dbReference type="GO" id="GO:0046872">
    <property type="term" value="F:metal ion binding"/>
    <property type="evidence" value="ECO:0007669"/>
    <property type="project" value="UniProtKB-KW"/>
</dbReference>
<dbReference type="PROSITE" id="PS51462">
    <property type="entry name" value="NUDIX"/>
    <property type="match status" value="1"/>
</dbReference>
<evidence type="ECO:0000256" key="1">
    <source>
        <dbReference type="ARBA" id="ARBA00001946"/>
    </source>
</evidence>
<evidence type="ECO:0000313" key="8">
    <source>
        <dbReference type="Proteomes" id="UP000623172"/>
    </source>
</evidence>
<dbReference type="AlphaFoldDB" id="A0A926HRH2"/>
<evidence type="ECO:0000256" key="5">
    <source>
        <dbReference type="ARBA" id="ARBA00022842"/>
    </source>
</evidence>
<accession>A0A926HRH2</accession>
<dbReference type="PANTHER" id="PTHR43758:SF2">
    <property type="entry name" value="OXIDIZED PURINE NUCLEOSIDE TRIPHOSPHATE HYDROLASE"/>
    <property type="match status" value="1"/>
</dbReference>
<comment type="caution">
    <text evidence="7">The sequence shown here is derived from an EMBL/GenBank/DDBJ whole genome shotgun (WGS) entry which is preliminary data.</text>
</comment>
<comment type="cofactor">
    <cofactor evidence="1">
        <name>Mg(2+)</name>
        <dbReference type="ChEBI" id="CHEBI:18420"/>
    </cofactor>
</comment>
<dbReference type="EMBL" id="JACRSR010000006">
    <property type="protein sequence ID" value="MBC8532311.1"/>
    <property type="molecule type" value="Genomic_DNA"/>
</dbReference>
<dbReference type="GO" id="GO:0005737">
    <property type="term" value="C:cytoplasm"/>
    <property type="evidence" value="ECO:0007669"/>
    <property type="project" value="TreeGrafter"/>
</dbReference>
<keyword evidence="4" id="KW-0378">Hydrolase</keyword>
<evidence type="ECO:0000313" key="7">
    <source>
        <dbReference type="EMBL" id="MBC8532311.1"/>
    </source>
</evidence>
<protein>
    <submittedName>
        <fullName evidence="7">8-oxo-dGTP diphosphatase</fullName>
    </submittedName>
</protein>
<evidence type="ECO:0000259" key="6">
    <source>
        <dbReference type="PROSITE" id="PS51462"/>
    </source>
</evidence>
<name>A0A926HRH2_9FIRM</name>
<dbReference type="CDD" id="cd18875">
    <property type="entry name" value="NUDIX_Hydrolase"/>
    <property type="match status" value="1"/>
</dbReference>
<evidence type="ECO:0000256" key="4">
    <source>
        <dbReference type="ARBA" id="ARBA00022801"/>
    </source>
</evidence>
<evidence type="ECO:0000256" key="2">
    <source>
        <dbReference type="ARBA" id="ARBA00005582"/>
    </source>
</evidence>
<evidence type="ECO:0000256" key="3">
    <source>
        <dbReference type="ARBA" id="ARBA00022723"/>
    </source>
</evidence>
<dbReference type="PANTHER" id="PTHR43758">
    <property type="entry name" value="7,8-DIHYDRO-8-OXOGUANINE TRIPHOSPHATASE"/>
    <property type="match status" value="1"/>
</dbReference>
<feature type="domain" description="Nudix hydrolase" evidence="6">
    <location>
        <begin position="1"/>
        <end position="130"/>
    </location>
</feature>
<dbReference type="Proteomes" id="UP000623172">
    <property type="component" value="Unassembled WGS sequence"/>
</dbReference>
<reference evidence="7" key="1">
    <citation type="submission" date="2020-08" db="EMBL/GenBank/DDBJ databases">
        <title>Genome public.</title>
        <authorList>
            <person name="Liu C."/>
            <person name="Sun Q."/>
        </authorList>
    </citation>
    <scope>NUCLEOTIDE SEQUENCE</scope>
    <source>
        <strain evidence="7">NSJ-53</strain>
    </source>
</reference>
<dbReference type="Gene3D" id="3.90.79.10">
    <property type="entry name" value="Nucleoside Triphosphate Pyrophosphohydrolase"/>
    <property type="match status" value="1"/>
</dbReference>
<dbReference type="Pfam" id="PF00293">
    <property type="entry name" value="NUDIX"/>
    <property type="match status" value="1"/>
</dbReference>
<gene>
    <name evidence="7" type="ORF">H8696_10690</name>
</gene>
<dbReference type="InterPro" id="IPR015797">
    <property type="entry name" value="NUDIX_hydrolase-like_dom_sf"/>
</dbReference>
<comment type="similarity">
    <text evidence="2">Belongs to the Nudix hydrolase family.</text>
</comment>
<keyword evidence="3" id="KW-0479">Metal-binding</keyword>
<dbReference type="GO" id="GO:0016818">
    <property type="term" value="F:hydrolase activity, acting on acid anhydrides, in phosphorus-containing anhydrides"/>
    <property type="evidence" value="ECO:0007669"/>
    <property type="project" value="TreeGrafter"/>
</dbReference>
<proteinExistence type="inferred from homology"/>
<dbReference type="SUPFAM" id="SSF55811">
    <property type="entry name" value="Nudix"/>
    <property type="match status" value="1"/>
</dbReference>
<keyword evidence="8" id="KW-1185">Reference proteome</keyword>